<evidence type="ECO:0000313" key="9">
    <source>
        <dbReference type="EMBL" id="SNS82414.1"/>
    </source>
</evidence>
<feature type="transmembrane region" description="Helical" evidence="8">
    <location>
        <begin position="37"/>
        <end position="57"/>
    </location>
</feature>
<feature type="transmembrane region" description="Helical" evidence="8">
    <location>
        <begin position="210"/>
        <end position="236"/>
    </location>
</feature>
<dbReference type="Proteomes" id="UP000198304">
    <property type="component" value="Unassembled WGS sequence"/>
</dbReference>
<evidence type="ECO:0000256" key="6">
    <source>
        <dbReference type="ARBA" id="ARBA00022989"/>
    </source>
</evidence>
<feature type="transmembrane region" description="Helical" evidence="8">
    <location>
        <begin position="115"/>
        <end position="131"/>
    </location>
</feature>
<evidence type="ECO:0000256" key="4">
    <source>
        <dbReference type="ARBA" id="ARBA00022544"/>
    </source>
</evidence>
<name>A0A239HQ74_9FIRM</name>
<protein>
    <submittedName>
        <fullName evidence="9">Spore germination protein (Amino acid permease)</fullName>
    </submittedName>
</protein>
<evidence type="ECO:0000256" key="3">
    <source>
        <dbReference type="ARBA" id="ARBA00022448"/>
    </source>
</evidence>
<dbReference type="PANTHER" id="PTHR34975">
    <property type="entry name" value="SPORE GERMINATION PROTEIN A2"/>
    <property type="match status" value="1"/>
</dbReference>
<keyword evidence="6 8" id="KW-1133">Transmembrane helix</keyword>
<dbReference type="RefSeq" id="WP_089284278.1">
    <property type="nucleotide sequence ID" value="NZ_FZOJ01000022.1"/>
</dbReference>
<dbReference type="AlphaFoldDB" id="A0A239HQ74"/>
<evidence type="ECO:0000256" key="8">
    <source>
        <dbReference type="SAM" id="Phobius"/>
    </source>
</evidence>
<proteinExistence type="inferred from homology"/>
<feature type="transmembrane region" description="Helical" evidence="8">
    <location>
        <begin position="266"/>
        <end position="288"/>
    </location>
</feature>
<dbReference type="EMBL" id="FZOJ01000022">
    <property type="protein sequence ID" value="SNS82414.1"/>
    <property type="molecule type" value="Genomic_DNA"/>
</dbReference>
<keyword evidence="3" id="KW-0813">Transport</keyword>
<evidence type="ECO:0000256" key="1">
    <source>
        <dbReference type="ARBA" id="ARBA00004141"/>
    </source>
</evidence>
<sequence>MDKFNTKHFAFLILSVTIVSQKTYPKVFTLNGGRDSWIAVIISSIIILLYLMLFLKICQKTNNYDFISIYRQALGHKAGNLLLFVFAITLFITLVESAAVEASSMHTNMLLDTPVWFFILFFVIPAAYSASRDLVSIITITLIGITLIILAGINLGMLTSEYKDSRLLFPIFRDGITKGFFLSILQTLGLYGSLTIIFPYLTEIKDKRKLFLHSILGMIFVIQILIVSITGTLMTFEITRVNSIPYPKLLQTQMISKLRFIEAGELYVMLQIVGGWYIRYVITLYALIKILSALNLRHKYLTIIISTLAGIIAYFVGNNLFILFKFLNWYTYITLFNFFIIPLLICIIYTLKKKNVKVNGSS</sequence>
<keyword evidence="4" id="KW-0309">Germination</keyword>
<evidence type="ECO:0000256" key="7">
    <source>
        <dbReference type="ARBA" id="ARBA00023136"/>
    </source>
</evidence>
<reference evidence="9 10" key="1">
    <citation type="submission" date="2017-06" db="EMBL/GenBank/DDBJ databases">
        <authorList>
            <person name="Kim H.J."/>
            <person name="Triplett B.A."/>
        </authorList>
    </citation>
    <scope>NUCLEOTIDE SEQUENCE [LARGE SCALE GENOMIC DNA]</scope>
    <source>
        <strain evidence="9 10">SCA</strain>
    </source>
</reference>
<dbReference type="InterPro" id="IPR004761">
    <property type="entry name" value="Spore_GerAB"/>
</dbReference>
<dbReference type="GO" id="GO:0016020">
    <property type="term" value="C:membrane"/>
    <property type="evidence" value="ECO:0007669"/>
    <property type="project" value="UniProtKB-SubCell"/>
</dbReference>
<organism evidence="9 10">
    <name type="scientific">Anaerovirgula multivorans</name>
    <dbReference type="NCBI Taxonomy" id="312168"/>
    <lineage>
        <taxon>Bacteria</taxon>
        <taxon>Bacillati</taxon>
        <taxon>Bacillota</taxon>
        <taxon>Clostridia</taxon>
        <taxon>Peptostreptococcales</taxon>
        <taxon>Natronincolaceae</taxon>
        <taxon>Anaerovirgula</taxon>
    </lineage>
</organism>
<feature type="transmembrane region" description="Helical" evidence="8">
    <location>
        <begin position="329"/>
        <end position="351"/>
    </location>
</feature>
<keyword evidence="5 8" id="KW-0812">Transmembrane</keyword>
<feature type="transmembrane region" description="Helical" evidence="8">
    <location>
        <begin position="138"/>
        <end position="159"/>
    </location>
</feature>
<dbReference type="PANTHER" id="PTHR34975:SF2">
    <property type="entry name" value="SPORE GERMINATION PROTEIN A2"/>
    <property type="match status" value="1"/>
</dbReference>
<dbReference type="NCBIfam" id="TIGR00912">
    <property type="entry name" value="2A0309"/>
    <property type="match status" value="1"/>
</dbReference>
<feature type="transmembrane region" description="Helical" evidence="8">
    <location>
        <begin position="179"/>
        <end position="198"/>
    </location>
</feature>
<comment type="subcellular location">
    <subcellularLocation>
        <location evidence="1">Membrane</location>
        <topology evidence="1">Multi-pass membrane protein</topology>
    </subcellularLocation>
</comment>
<accession>A0A239HQ74</accession>
<feature type="transmembrane region" description="Helical" evidence="8">
    <location>
        <begin position="78"/>
        <end position="95"/>
    </location>
</feature>
<comment type="similarity">
    <text evidence="2">Belongs to the amino acid-polyamine-organocation (APC) superfamily. Spore germination protein (SGP) (TC 2.A.3.9) family.</text>
</comment>
<evidence type="ECO:0000256" key="2">
    <source>
        <dbReference type="ARBA" id="ARBA00007998"/>
    </source>
</evidence>
<feature type="transmembrane region" description="Helical" evidence="8">
    <location>
        <begin position="300"/>
        <end position="317"/>
    </location>
</feature>
<dbReference type="Pfam" id="PF03845">
    <property type="entry name" value="Spore_permease"/>
    <property type="match status" value="1"/>
</dbReference>
<keyword evidence="10" id="KW-1185">Reference proteome</keyword>
<evidence type="ECO:0000313" key="10">
    <source>
        <dbReference type="Proteomes" id="UP000198304"/>
    </source>
</evidence>
<evidence type="ECO:0000256" key="5">
    <source>
        <dbReference type="ARBA" id="ARBA00022692"/>
    </source>
</evidence>
<gene>
    <name evidence="9" type="ORF">SAMN05446037_102280</name>
</gene>
<keyword evidence="7 8" id="KW-0472">Membrane</keyword>
<dbReference type="OrthoDB" id="2381188at2"/>
<dbReference type="GO" id="GO:0009847">
    <property type="term" value="P:spore germination"/>
    <property type="evidence" value="ECO:0007669"/>
    <property type="project" value="InterPro"/>
</dbReference>